<evidence type="ECO:0000313" key="2">
    <source>
        <dbReference type="Proteomes" id="UP000231098"/>
    </source>
</evidence>
<reference evidence="2" key="1">
    <citation type="submission" date="2017-09" db="EMBL/GenBank/DDBJ databases">
        <title>Depth-based differentiation of microbial function through sediment-hosted aquifers and enrichment of novel symbionts in the deep terrestrial subsurface.</title>
        <authorList>
            <person name="Probst A.J."/>
            <person name="Ladd B."/>
            <person name="Jarett J.K."/>
            <person name="Geller-Mcgrath D.E."/>
            <person name="Sieber C.M.K."/>
            <person name="Emerson J.B."/>
            <person name="Anantharaman K."/>
            <person name="Thomas B.C."/>
            <person name="Malmstrom R."/>
            <person name="Stieglmeier M."/>
            <person name="Klingl A."/>
            <person name="Woyke T."/>
            <person name="Ryan C.M."/>
            <person name="Banfield J.F."/>
        </authorList>
    </citation>
    <scope>NUCLEOTIDE SEQUENCE [LARGE SCALE GENOMIC DNA]</scope>
</reference>
<name>A0A2H0X9W5_UNCKA</name>
<dbReference type="Proteomes" id="UP000231098">
    <property type="component" value="Unassembled WGS sequence"/>
</dbReference>
<sequence length="284" mass="32255">MQEEASDHYEKLVPENSETYFNESFFQEVWPKLLCTEEAGVNLTGVENPQKRAEEIYTGLVPSLDTYIEKYLIPTSKEAAETDEAFFTRVCSAMFTLNFKNRASKGWQDCWPATAIEVGRTNCTLGSLVLARALENAGYSRNEMEFGMPGPISHAVVIAKSKYIDQANSVVVDVTRSADIDGIRTYRVVESDDVTTMEKIPFRRIPVCAVEQGVAPLIWNLSSMINRNDGSAKVLTERLGLDKSRSYADWARDNLLSKNWENKRMENQPEWVKEKQEVAVRFKQ</sequence>
<evidence type="ECO:0008006" key="3">
    <source>
        <dbReference type="Google" id="ProtNLM"/>
    </source>
</evidence>
<organism evidence="1 2">
    <name type="scientific">candidate division WWE3 bacterium CG08_land_8_20_14_0_20_41_15</name>
    <dbReference type="NCBI Taxonomy" id="1975086"/>
    <lineage>
        <taxon>Bacteria</taxon>
        <taxon>Katanobacteria</taxon>
    </lineage>
</organism>
<protein>
    <recommendedName>
        <fullName evidence="3">Transglutaminase-like domain-containing protein</fullName>
    </recommendedName>
</protein>
<dbReference type="EMBL" id="PEYV01000023">
    <property type="protein sequence ID" value="PIS21724.1"/>
    <property type="molecule type" value="Genomic_DNA"/>
</dbReference>
<proteinExistence type="predicted"/>
<gene>
    <name evidence="1" type="ORF">COT51_01230</name>
</gene>
<accession>A0A2H0X9W5</accession>
<dbReference type="AlphaFoldDB" id="A0A2H0X9W5"/>
<evidence type="ECO:0000313" key="1">
    <source>
        <dbReference type="EMBL" id="PIS21724.1"/>
    </source>
</evidence>
<comment type="caution">
    <text evidence="1">The sequence shown here is derived from an EMBL/GenBank/DDBJ whole genome shotgun (WGS) entry which is preliminary data.</text>
</comment>